<dbReference type="InterPro" id="IPR004401">
    <property type="entry name" value="YbaB/EbfC"/>
</dbReference>
<comment type="caution">
    <text evidence="2">The sequence shown here is derived from an EMBL/GenBank/DDBJ whole genome shotgun (WGS) entry which is preliminary data.</text>
</comment>
<evidence type="ECO:0000313" key="3">
    <source>
        <dbReference type="Proteomes" id="UP001501116"/>
    </source>
</evidence>
<sequence>MTEHRARVDELLAGYRRGRERLAAVHGELAAISASETGADGLVTATVGPRGTLTGLEIADDAYRRLQPKELADAIVRVAAGATVKALREAGDVLAPSLPAGTDPHALLLGTADLEASDIVRPPAVEEESLEDKSWLEEL</sequence>
<keyword evidence="3" id="KW-1185">Reference proteome</keyword>
<dbReference type="RefSeq" id="WP_344431021.1">
    <property type="nucleotide sequence ID" value="NZ_BAAANN010000055.1"/>
</dbReference>
<organism evidence="2 3">
    <name type="scientific">Amycolatopsis minnesotensis</name>
    <dbReference type="NCBI Taxonomy" id="337894"/>
    <lineage>
        <taxon>Bacteria</taxon>
        <taxon>Bacillati</taxon>
        <taxon>Actinomycetota</taxon>
        <taxon>Actinomycetes</taxon>
        <taxon>Pseudonocardiales</taxon>
        <taxon>Pseudonocardiaceae</taxon>
        <taxon>Amycolatopsis</taxon>
    </lineage>
</organism>
<dbReference type="InterPro" id="IPR036894">
    <property type="entry name" value="YbaB-like_sf"/>
</dbReference>
<accession>A0ABP5E758</accession>
<feature type="region of interest" description="Disordered" evidence="1">
    <location>
        <begin position="120"/>
        <end position="139"/>
    </location>
</feature>
<protein>
    <recommendedName>
        <fullName evidence="4">YbaB/EbfC DNA-binding family protein</fullName>
    </recommendedName>
</protein>
<dbReference type="Pfam" id="PF02575">
    <property type="entry name" value="YbaB_DNA_bd"/>
    <property type="match status" value="1"/>
</dbReference>
<evidence type="ECO:0000256" key="1">
    <source>
        <dbReference type="SAM" id="MobiDB-lite"/>
    </source>
</evidence>
<name>A0ABP5E758_9PSEU</name>
<dbReference type="Proteomes" id="UP001501116">
    <property type="component" value="Unassembled WGS sequence"/>
</dbReference>
<reference evidence="3" key="1">
    <citation type="journal article" date="2019" name="Int. J. Syst. Evol. Microbiol.">
        <title>The Global Catalogue of Microorganisms (GCM) 10K type strain sequencing project: providing services to taxonomists for standard genome sequencing and annotation.</title>
        <authorList>
            <consortium name="The Broad Institute Genomics Platform"/>
            <consortium name="The Broad Institute Genome Sequencing Center for Infectious Disease"/>
            <person name="Wu L."/>
            <person name="Ma J."/>
        </authorList>
    </citation>
    <scope>NUCLEOTIDE SEQUENCE [LARGE SCALE GENOMIC DNA]</scope>
    <source>
        <strain evidence="3">JCM 14545</strain>
    </source>
</reference>
<evidence type="ECO:0000313" key="2">
    <source>
        <dbReference type="EMBL" id="GAA1990439.1"/>
    </source>
</evidence>
<gene>
    <name evidence="2" type="ORF">GCM10009754_81020</name>
</gene>
<dbReference type="Gene3D" id="3.30.1310.10">
    <property type="entry name" value="Nucleoid-associated protein YbaB-like domain"/>
    <property type="match status" value="1"/>
</dbReference>
<proteinExistence type="predicted"/>
<evidence type="ECO:0008006" key="4">
    <source>
        <dbReference type="Google" id="ProtNLM"/>
    </source>
</evidence>
<dbReference type="EMBL" id="BAAANN010000055">
    <property type="protein sequence ID" value="GAA1990439.1"/>
    <property type="molecule type" value="Genomic_DNA"/>
</dbReference>